<dbReference type="InterPro" id="IPR016181">
    <property type="entry name" value="Acyl_CoA_acyltransferase"/>
</dbReference>
<dbReference type="Gene3D" id="3.90.79.10">
    <property type="entry name" value="Nucleoside Triphosphate Pyrophosphohydrolase"/>
    <property type="match status" value="1"/>
</dbReference>
<dbReference type="InterPro" id="IPR020084">
    <property type="entry name" value="NUDIX_hydrolase_CS"/>
</dbReference>
<gene>
    <name evidence="5" type="ORF">SAMN04489867_2059</name>
</gene>
<keyword evidence="6" id="KW-1185">Reference proteome</keyword>
<dbReference type="InterPro" id="IPR000086">
    <property type="entry name" value="NUDIX_hydrolase_dom"/>
</dbReference>
<dbReference type="STRING" id="443156.SAMN04489867_2059"/>
<dbReference type="PANTHER" id="PTHR43046">
    <property type="entry name" value="GDP-MANNOSE MANNOSYL HYDROLASE"/>
    <property type="match status" value="1"/>
</dbReference>
<dbReference type="EMBL" id="LT629711">
    <property type="protein sequence ID" value="SDP31871.1"/>
    <property type="molecule type" value="Genomic_DNA"/>
</dbReference>
<feature type="domain" description="N-acetyltransferase" evidence="3">
    <location>
        <begin position="179"/>
        <end position="334"/>
    </location>
</feature>
<accession>A0A1H0RQP4</accession>
<sequence>MPTPDFVLALRDRLGHDLLWLPGVTAVVRDDEGRVLLGRRSDNGRWGLVSGILEPGEQPAAGMLREIEEETGVIARIEAMAGVWAQPEVTYPNGDRAQYLDLCFLARHVSGRARVNDDESTEVGWFALDALPDDLAENSRRKLASALTFDGRTRWLDDGYAAVPHTGPAALAVLEPGGVVLRRAVAADVGPIVRLIADDQLGATREDPGDLAAYLRAFAAIDADPAQLLAVLDDDGTVVGTMQLTVIPGLSRSGATRCQVEAVRVAASHRGQRLGEQMVRWAVDESVRRGCALVQLTTDKSRADAHRFYERLGFTASHEGFKMALDVGTHRPDEEHR</sequence>
<organism evidence="5 6">
    <name type="scientific">Pedococcus dokdonensis</name>
    <dbReference type="NCBI Taxonomy" id="443156"/>
    <lineage>
        <taxon>Bacteria</taxon>
        <taxon>Bacillati</taxon>
        <taxon>Actinomycetota</taxon>
        <taxon>Actinomycetes</taxon>
        <taxon>Micrococcales</taxon>
        <taxon>Intrasporangiaceae</taxon>
        <taxon>Pedococcus</taxon>
    </lineage>
</organism>
<name>A0A1H0RQP4_9MICO</name>
<comment type="cofactor">
    <cofactor evidence="1">
        <name>Mg(2+)</name>
        <dbReference type="ChEBI" id="CHEBI:18420"/>
    </cofactor>
</comment>
<dbReference type="Gene3D" id="3.40.630.30">
    <property type="match status" value="1"/>
</dbReference>
<dbReference type="SUPFAM" id="SSF55811">
    <property type="entry name" value="Nudix"/>
    <property type="match status" value="1"/>
</dbReference>
<proteinExistence type="predicted"/>
<evidence type="ECO:0000313" key="6">
    <source>
        <dbReference type="Proteomes" id="UP000199077"/>
    </source>
</evidence>
<dbReference type="InterPro" id="IPR015797">
    <property type="entry name" value="NUDIX_hydrolase-like_dom_sf"/>
</dbReference>
<feature type="domain" description="Nudix hydrolase" evidence="4">
    <location>
        <begin position="19"/>
        <end position="148"/>
    </location>
</feature>
<dbReference type="CDD" id="cd04301">
    <property type="entry name" value="NAT_SF"/>
    <property type="match status" value="1"/>
</dbReference>
<dbReference type="CDD" id="cd18879">
    <property type="entry name" value="NUDIX_Hydrolase"/>
    <property type="match status" value="1"/>
</dbReference>
<dbReference type="PANTHER" id="PTHR43046:SF16">
    <property type="entry name" value="ADP-RIBOSE PYROPHOSPHATASE YJHB-RELATED"/>
    <property type="match status" value="1"/>
</dbReference>
<dbReference type="Pfam" id="PF00293">
    <property type="entry name" value="NUDIX"/>
    <property type="match status" value="1"/>
</dbReference>
<dbReference type="PROSITE" id="PS00893">
    <property type="entry name" value="NUDIX_BOX"/>
    <property type="match status" value="1"/>
</dbReference>
<dbReference type="AlphaFoldDB" id="A0A1H0RQP4"/>
<dbReference type="Pfam" id="PF00583">
    <property type="entry name" value="Acetyltransf_1"/>
    <property type="match status" value="1"/>
</dbReference>
<dbReference type="InterPro" id="IPR000182">
    <property type="entry name" value="GNAT_dom"/>
</dbReference>
<evidence type="ECO:0000259" key="4">
    <source>
        <dbReference type="PROSITE" id="PS51462"/>
    </source>
</evidence>
<dbReference type="PROSITE" id="PS51462">
    <property type="entry name" value="NUDIX"/>
    <property type="match status" value="1"/>
</dbReference>
<evidence type="ECO:0000256" key="1">
    <source>
        <dbReference type="ARBA" id="ARBA00001946"/>
    </source>
</evidence>
<evidence type="ECO:0000313" key="5">
    <source>
        <dbReference type="EMBL" id="SDP31871.1"/>
    </source>
</evidence>
<dbReference type="SUPFAM" id="SSF55729">
    <property type="entry name" value="Acyl-CoA N-acyltransferases (Nat)"/>
    <property type="match status" value="1"/>
</dbReference>
<evidence type="ECO:0000259" key="3">
    <source>
        <dbReference type="PROSITE" id="PS51186"/>
    </source>
</evidence>
<evidence type="ECO:0000256" key="2">
    <source>
        <dbReference type="ARBA" id="ARBA00022801"/>
    </source>
</evidence>
<protein>
    <submittedName>
        <fullName evidence="5">ADP-ribose pyrophosphatase YjhB, NUDIX family</fullName>
    </submittedName>
</protein>
<dbReference type="Proteomes" id="UP000199077">
    <property type="component" value="Chromosome I"/>
</dbReference>
<keyword evidence="2" id="KW-0378">Hydrolase</keyword>
<dbReference type="GO" id="GO:0016787">
    <property type="term" value="F:hydrolase activity"/>
    <property type="evidence" value="ECO:0007669"/>
    <property type="project" value="UniProtKB-KW"/>
</dbReference>
<reference evidence="6" key="1">
    <citation type="submission" date="2016-10" db="EMBL/GenBank/DDBJ databases">
        <authorList>
            <person name="Varghese N."/>
            <person name="Submissions S."/>
        </authorList>
    </citation>
    <scope>NUCLEOTIDE SEQUENCE [LARGE SCALE GENOMIC DNA]</scope>
    <source>
        <strain evidence="6">DSM 22329</strain>
    </source>
</reference>
<dbReference type="GO" id="GO:0016747">
    <property type="term" value="F:acyltransferase activity, transferring groups other than amino-acyl groups"/>
    <property type="evidence" value="ECO:0007669"/>
    <property type="project" value="InterPro"/>
</dbReference>
<dbReference type="PROSITE" id="PS51186">
    <property type="entry name" value="GNAT"/>
    <property type="match status" value="1"/>
</dbReference>